<name>A0A2R5FMJ4_NOSCO</name>
<keyword evidence="8" id="KW-1185">Reference proteome</keyword>
<comment type="caution">
    <text evidence="7">The sequence shown here is derived from an EMBL/GenBank/DDBJ whole genome shotgun (WGS) entry which is preliminary data.</text>
</comment>
<evidence type="ECO:0000256" key="2">
    <source>
        <dbReference type="ARBA" id="ARBA00022692"/>
    </source>
</evidence>
<feature type="transmembrane region" description="Helical" evidence="5">
    <location>
        <begin position="74"/>
        <end position="90"/>
    </location>
</feature>
<feature type="transmembrane region" description="Helical" evidence="5">
    <location>
        <begin position="326"/>
        <end position="347"/>
    </location>
</feature>
<keyword evidence="2 5" id="KW-0812">Transmembrane</keyword>
<dbReference type="Proteomes" id="UP000245124">
    <property type="component" value="Unassembled WGS sequence"/>
</dbReference>
<comment type="subcellular location">
    <subcellularLocation>
        <location evidence="1">Membrane</location>
        <topology evidence="1">Multi-pass membrane protein</topology>
    </subcellularLocation>
</comment>
<protein>
    <submittedName>
        <fullName evidence="7">O-antigen polymerase</fullName>
    </submittedName>
</protein>
<dbReference type="PANTHER" id="PTHR37422:SF17">
    <property type="entry name" value="O-ANTIGEN LIGASE"/>
    <property type="match status" value="1"/>
</dbReference>
<dbReference type="InterPro" id="IPR051533">
    <property type="entry name" value="WaaL-like"/>
</dbReference>
<feature type="transmembrane region" description="Helical" evidence="5">
    <location>
        <begin position="190"/>
        <end position="206"/>
    </location>
</feature>
<reference evidence="7 8" key="1">
    <citation type="submission" date="2017-06" db="EMBL/GenBank/DDBJ databases">
        <title>Genome sequencing of cyanobaciteial culture collection at National Institute for Environmental Studies (NIES).</title>
        <authorList>
            <person name="Hirose Y."/>
            <person name="Shimura Y."/>
            <person name="Fujisawa T."/>
            <person name="Nakamura Y."/>
            <person name="Kawachi M."/>
        </authorList>
    </citation>
    <scope>NUCLEOTIDE SEQUENCE [LARGE SCALE GENOMIC DNA]</scope>
    <source>
        <strain evidence="7 8">NIES-4072</strain>
    </source>
</reference>
<organism evidence="7 8">
    <name type="scientific">Nostoc commune NIES-4072</name>
    <dbReference type="NCBI Taxonomy" id="2005467"/>
    <lineage>
        <taxon>Bacteria</taxon>
        <taxon>Bacillati</taxon>
        <taxon>Cyanobacteriota</taxon>
        <taxon>Cyanophyceae</taxon>
        <taxon>Nostocales</taxon>
        <taxon>Nostocaceae</taxon>
        <taxon>Nostoc</taxon>
    </lineage>
</organism>
<feature type="transmembrane region" description="Helical" evidence="5">
    <location>
        <begin position="12"/>
        <end position="30"/>
    </location>
</feature>
<proteinExistence type="predicted"/>
<feature type="transmembrane region" description="Helical" evidence="5">
    <location>
        <begin position="235"/>
        <end position="254"/>
    </location>
</feature>
<accession>A0A2R5FMJ4</accession>
<evidence type="ECO:0000313" key="8">
    <source>
        <dbReference type="Proteomes" id="UP000245124"/>
    </source>
</evidence>
<dbReference type="EMBL" id="BDUD01000001">
    <property type="protein sequence ID" value="GBG17473.1"/>
    <property type="molecule type" value="Genomic_DNA"/>
</dbReference>
<feature type="transmembrane region" description="Helical" evidence="5">
    <location>
        <begin position="42"/>
        <end position="62"/>
    </location>
</feature>
<keyword evidence="4 5" id="KW-0472">Membrane</keyword>
<feature type="transmembrane region" description="Helical" evidence="5">
    <location>
        <begin position="125"/>
        <end position="146"/>
    </location>
</feature>
<dbReference type="PANTHER" id="PTHR37422">
    <property type="entry name" value="TEICHURONIC ACID BIOSYNTHESIS PROTEIN TUAE"/>
    <property type="match status" value="1"/>
</dbReference>
<feature type="transmembrane region" description="Helical" evidence="5">
    <location>
        <begin position="166"/>
        <end position="183"/>
    </location>
</feature>
<feature type="transmembrane region" description="Helical" evidence="5">
    <location>
        <begin position="212"/>
        <end position="228"/>
    </location>
</feature>
<dbReference type="AlphaFoldDB" id="A0A2R5FMJ4"/>
<keyword evidence="3 5" id="KW-1133">Transmembrane helix</keyword>
<gene>
    <name evidence="7" type="ORF">NIES4072_11290</name>
</gene>
<dbReference type="InterPro" id="IPR007016">
    <property type="entry name" value="O-antigen_ligase-rel_domated"/>
</dbReference>
<evidence type="ECO:0000256" key="1">
    <source>
        <dbReference type="ARBA" id="ARBA00004141"/>
    </source>
</evidence>
<dbReference type="RefSeq" id="WP_109007671.1">
    <property type="nucleotide sequence ID" value="NZ_BDUD01000001.1"/>
</dbReference>
<feature type="transmembrane region" description="Helical" evidence="5">
    <location>
        <begin position="96"/>
        <end position="113"/>
    </location>
</feature>
<evidence type="ECO:0000256" key="5">
    <source>
        <dbReference type="SAM" id="Phobius"/>
    </source>
</evidence>
<dbReference type="OrthoDB" id="4391260at2"/>
<evidence type="ECO:0000259" key="6">
    <source>
        <dbReference type="Pfam" id="PF04932"/>
    </source>
</evidence>
<feature type="transmembrane region" description="Helical" evidence="5">
    <location>
        <begin position="359"/>
        <end position="376"/>
    </location>
</feature>
<feature type="domain" description="O-antigen ligase-related" evidence="6">
    <location>
        <begin position="198"/>
        <end position="338"/>
    </location>
</feature>
<dbReference type="Pfam" id="PF04932">
    <property type="entry name" value="Wzy_C"/>
    <property type="match status" value="1"/>
</dbReference>
<evidence type="ECO:0000256" key="4">
    <source>
        <dbReference type="ARBA" id="ARBA00023136"/>
    </source>
</evidence>
<evidence type="ECO:0000256" key="3">
    <source>
        <dbReference type="ARBA" id="ARBA00022989"/>
    </source>
</evidence>
<sequence>MKKFLISAEELVTVLCLMIYSGTPLVPFITNGFTIKEADNTIGRLLVIFTYIFSLSLMTLRWKKVIYVLSKEKLIWLLLGVCALSSFWSLDSDTTIRRVFGLAGTMLFGLYFASRYTLKEQLKLCAYMLGISAVMCFLFALLIPKYGIAGGIETGAWRGIYPQKNVLGRKFVLAGAVFFFFAMTNRENRWVSWLGYASSGLLVLLSKSATSLFNFIIITTAFLIYYRILRLKYKVMIPVVTLMTTVGIALYTLLVSQAETILGTVGKDTTLTGRAELWPAVLDMIAKRPWLGYGYGAFWDNSSESSLVLQTVQWNAPNAHNGFLDLWLGLGLVGVLIFTIGFVINLLRAIYLIRWNEIENLWLLVFFTYTILSNLTETTLLEQNSLDWILYVSAIISSKLSTHAKAEPERIDYVLR</sequence>
<dbReference type="GO" id="GO:0016020">
    <property type="term" value="C:membrane"/>
    <property type="evidence" value="ECO:0007669"/>
    <property type="project" value="UniProtKB-SubCell"/>
</dbReference>
<evidence type="ECO:0000313" key="7">
    <source>
        <dbReference type="EMBL" id="GBG17473.1"/>
    </source>
</evidence>